<accession>A0ABU1SE83</accession>
<name>A0ABU1SE83_9MICO</name>
<dbReference type="EMBL" id="JAVDUM010000011">
    <property type="protein sequence ID" value="MDR6867920.1"/>
    <property type="molecule type" value="Genomic_DNA"/>
</dbReference>
<dbReference type="InterPro" id="IPR013525">
    <property type="entry name" value="ABC2_TM"/>
</dbReference>
<feature type="transmembrane region" description="Helical" evidence="5">
    <location>
        <begin position="171"/>
        <end position="194"/>
    </location>
</feature>
<evidence type="ECO:0000256" key="5">
    <source>
        <dbReference type="SAM" id="Phobius"/>
    </source>
</evidence>
<evidence type="ECO:0000259" key="6">
    <source>
        <dbReference type="Pfam" id="PF12698"/>
    </source>
</evidence>
<dbReference type="Proteomes" id="UP001259347">
    <property type="component" value="Unassembled WGS sequence"/>
</dbReference>
<reference evidence="7 8" key="1">
    <citation type="submission" date="2023-07" db="EMBL/GenBank/DDBJ databases">
        <title>Sorghum-associated microbial communities from plants grown in Nebraska, USA.</title>
        <authorList>
            <person name="Schachtman D."/>
        </authorList>
    </citation>
    <scope>NUCLEOTIDE SEQUENCE [LARGE SCALE GENOMIC DNA]</scope>
    <source>
        <strain evidence="7 8">2980</strain>
    </source>
</reference>
<protein>
    <submittedName>
        <fullName evidence="7">ABC-2 type transport system permease protein</fullName>
    </submittedName>
</protein>
<organism evidence="7 8">
    <name type="scientific">Microbacterium resistens</name>
    <dbReference type="NCBI Taxonomy" id="156977"/>
    <lineage>
        <taxon>Bacteria</taxon>
        <taxon>Bacillati</taxon>
        <taxon>Actinomycetota</taxon>
        <taxon>Actinomycetes</taxon>
        <taxon>Micrococcales</taxon>
        <taxon>Microbacteriaceae</taxon>
        <taxon>Microbacterium</taxon>
    </lineage>
</organism>
<keyword evidence="2 5" id="KW-0812">Transmembrane</keyword>
<dbReference type="Pfam" id="PF12698">
    <property type="entry name" value="ABC2_membrane_3"/>
    <property type="match status" value="1"/>
</dbReference>
<feature type="transmembrane region" description="Helical" evidence="5">
    <location>
        <begin position="206"/>
        <end position="226"/>
    </location>
</feature>
<comment type="subcellular location">
    <subcellularLocation>
        <location evidence="1">Membrane</location>
        <topology evidence="1">Multi-pass membrane protein</topology>
    </subcellularLocation>
</comment>
<feature type="transmembrane region" description="Helical" evidence="5">
    <location>
        <begin position="261"/>
        <end position="282"/>
    </location>
</feature>
<feature type="transmembrane region" description="Helical" evidence="5">
    <location>
        <begin position="328"/>
        <end position="349"/>
    </location>
</feature>
<feature type="domain" description="ABC-2 type transporter transmembrane" evidence="6">
    <location>
        <begin position="81"/>
        <end position="282"/>
    </location>
</feature>
<keyword evidence="4 5" id="KW-0472">Membrane</keyword>
<evidence type="ECO:0000313" key="8">
    <source>
        <dbReference type="Proteomes" id="UP001259347"/>
    </source>
</evidence>
<dbReference type="RefSeq" id="WP_310021221.1">
    <property type="nucleotide sequence ID" value="NZ_JAVDUM010000011.1"/>
</dbReference>
<proteinExistence type="predicted"/>
<comment type="caution">
    <text evidence="7">The sequence shown here is derived from an EMBL/GenBank/DDBJ whole genome shotgun (WGS) entry which is preliminary data.</text>
</comment>
<feature type="transmembrane region" description="Helical" evidence="5">
    <location>
        <begin position="128"/>
        <end position="151"/>
    </location>
</feature>
<feature type="transmembrane region" description="Helical" evidence="5">
    <location>
        <begin position="82"/>
        <end position="107"/>
    </location>
</feature>
<sequence length="350" mass="37605">MTTNILAFDAIGVSKAKESPSTGRETWLVIRREVLTRLTNRTIRFATAVLSLGLGVGLYFAGRALHDFVGTVGTMNFRPETFFPVAMVVILMTALVYSSSSLTSGVVEEKQSRVVEILLTKIGVAPLVAGKVIGIGLVTLAQLVLIGGSGAVGFTLADGWAALDVDAPLPLLGWLLLWFLLGYAIYAFLNTILASTVARQEDLGTALMPLNILQMVMVGVSLWAGLSAERESTWFHALSFVPLFSSYLMPMRLGMGDAPTLELVAAGGIAAITIPLLFWMTARVYRNTALRTGSRLSLLNALTPTDSKGSTMTDTRSIDAKAVRKRKLIWMTLQIVAGAVIAYAVIGLFF</sequence>
<evidence type="ECO:0000313" key="7">
    <source>
        <dbReference type="EMBL" id="MDR6867920.1"/>
    </source>
</evidence>
<feature type="transmembrane region" description="Helical" evidence="5">
    <location>
        <begin position="42"/>
        <end position="62"/>
    </location>
</feature>
<evidence type="ECO:0000256" key="4">
    <source>
        <dbReference type="ARBA" id="ARBA00023136"/>
    </source>
</evidence>
<evidence type="ECO:0000256" key="2">
    <source>
        <dbReference type="ARBA" id="ARBA00022692"/>
    </source>
</evidence>
<keyword evidence="3 5" id="KW-1133">Transmembrane helix</keyword>
<evidence type="ECO:0000256" key="1">
    <source>
        <dbReference type="ARBA" id="ARBA00004141"/>
    </source>
</evidence>
<gene>
    <name evidence="7" type="ORF">J2Y69_002528</name>
</gene>
<evidence type="ECO:0000256" key="3">
    <source>
        <dbReference type="ARBA" id="ARBA00022989"/>
    </source>
</evidence>
<keyword evidence="8" id="KW-1185">Reference proteome</keyword>